<accession>A0ABS7Q1B6</accession>
<evidence type="ECO:0000313" key="2">
    <source>
        <dbReference type="EMBL" id="MBY8826322.1"/>
    </source>
</evidence>
<evidence type="ECO:0000313" key="3">
    <source>
        <dbReference type="Proteomes" id="UP000706039"/>
    </source>
</evidence>
<feature type="region of interest" description="Disordered" evidence="1">
    <location>
        <begin position="294"/>
        <end position="320"/>
    </location>
</feature>
<organism evidence="2 3">
    <name type="scientific">Sphingomonas colocasiae</name>
    <dbReference type="NCBI Taxonomy" id="1848973"/>
    <lineage>
        <taxon>Bacteria</taxon>
        <taxon>Pseudomonadati</taxon>
        <taxon>Pseudomonadota</taxon>
        <taxon>Alphaproteobacteria</taxon>
        <taxon>Sphingomonadales</taxon>
        <taxon>Sphingomonadaceae</taxon>
        <taxon>Sphingomonas</taxon>
    </lineage>
</organism>
<protein>
    <submittedName>
        <fullName evidence="2">Uncharacterized protein</fullName>
    </submittedName>
</protein>
<sequence>MGYFDDLNPEGIGRFALGDADLPGLAGPGGLDPYGLTRPNAARPGSAHVTEAGAAAFRQGLHAQLARRERAELAAFLQPPPSDNKVVNQPADTGRRAPPQAGRPRRAHASILIKEDPRLPATREEIDAIYPGASREVRIPYADPRRRIRIVTDSLEGIAAKVAELPEGSVFVAEDAVYRKGGGNGDRENGAGDWRDTVTPLSRRELIEAFGPAEVKRLDRRMELYRSQQERALLARVAARMADRAPPAAIPPLRQSPQLQAIHMLFGGNRRIPGRRDDLAIDAVVMREMTPAERQARQRRWAGRERWNRKAEAADTDPRSVVAKKWAQNLPQRAKTWLGGLMEWGVEANRQYQDFTHVGADLIRDTSAFRDAQYRRDVALARRLRREGVEAIAANTPKFGSEVDRYAYEIGNGVVDLVGAIGITALTRSPAAGSALLSAQVWGDRYGRSREDGRSHGQATMDAAVYSVAEFIPERLAIGKILKPGGTFAGRIVKSGSAQAIQETVTEAIQMGYDAGILKEDMSWGDAFQRLKDAAIIGGGSGGIVSGAVAPFRRGGSARPGASDRIDRYPPIARVEQGIASSLDNINAPPAVWIEPGQRGSGPPTAAAGDIAGKPAPSVSIEGRQAVIRGADPSLIAEIEAGLPKGTRALRRSDGAFVLHQRHAEAARAAIGRGGVRPNGEIAVQEDVNSKSPKPLELDEGHPYRGWLELGGSGQEVRPAVDGGETAMLYRVDDIRFPPRISADGAVPVVATRARGERTLFVGFDPKRAVQFAEINRKGNASITVVEVDASFRDTLRSTSIYDKDPDIAEHPSAPLWVDIDQGVDQYGLRTSEHIQMLRGAIRPGTVRVLRPGEYRK</sequence>
<name>A0ABS7Q1B6_9SPHN</name>
<evidence type="ECO:0000256" key="1">
    <source>
        <dbReference type="SAM" id="MobiDB-lite"/>
    </source>
</evidence>
<feature type="region of interest" description="Disordered" evidence="1">
    <location>
        <begin position="75"/>
        <end position="106"/>
    </location>
</feature>
<dbReference type="RefSeq" id="WP_222993871.1">
    <property type="nucleotide sequence ID" value="NZ_JAINVV010000016.1"/>
</dbReference>
<dbReference type="Proteomes" id="UP000706039">
    <property type="component" value="Unassembled WGS sequence"/>
</dbReference>
<dbReference type="EMBL" id="JAINVV010000016">
    <property type="protein sequence ID" value="MBY8826322.1"/>
    <property type="molecule type" value="Genomic_DNA"/>
</dbReference>
<gene>
    <name evidence="2" type="ORF">K7G82_28725</name>
</gene>
<keyword evidence="3" id="KW-1185">Reference proteome</keyword>
<reference evidence="2 3" key="1">
    <citation type="submission" date="2021-08" db="EMBL/GenBank/DDBJ databases">
        <authorList>
            <person name="Tuo L."/>
        </authorList>
    </citation>
    <scope>NUCLEOTIDE SEQUENCE [LARGE SCALE GENOMIC DNA]</scope>
    <source>
        <strain evidence="2 3">JCM 31229</strain>
    </source>
</reference>
<proteinExistence type="predicted"/>
<feature type="compositionally biased region" description="Basic and acidic residues" evidence="1">
    <location>
        <begin position="294"/>
        <end position="318"/>
    </location>
</feature>
<comment type="caution">
    <text evidence="2">The sequence shown here is derived from an EMBL/GenBank/DDBJ whole genome shotgun (WGS) entry which is preliminary data.</text>
</comment>